<proteinExistence type="predicted"/>
<reference evidence="2 3" key="1">
    <citation type="journal article" date="2024" name="Commun. Biol.">
        <title>Comparative genomic analysis of thermophilic fungi reveals convergent evolutionary adaptations and gene losses.</title>
        <authorList>
            <person name="Steindorff A.S."/>
            <person name="Aguilar-Pontes M.V."/>
            <person name="Robinson A.J."/>
            <person name="Andreopoulos B."/>
            <person name="LaButti K."/>
            <person name="Kuo A."/>
            <person name="Mondo S."/>
            <person name="Riley R."/>
            <person name="Otillar R."/>
            <person name="Haridas S."/>
            <person name="Lipzen A."/>
            <person name="Grimwood J."/>
            <person name="Schmutz J."/>
            <person name="Clum A."/>
            <person name="Reid I.D."/>
            <person name="Moisan M.C."/>
            <person name="Butler G."/>
            <person name="Nguyen T.T.M."/>
            <person name="Dewar K."/>
            <person name="Conant G."/>
            <person name="Drula E."/>
            <person name="Henrissat B."/>
            <person name="Hansel C."/>
            <person name="Singer S."/>
            <person name="Hutchinson M.I."/>
            <person name="de Vries R.P."/>
            <person name="Natvig D.O."/>
            <person name="Powell A.J."/>
            <person name="Tsang A."/>
            <person name="Grigoriev I.V."/>
        </authorList>
    </citation>
    <scope>NUCLEOTIDE SEQUENCE [LARGE SCALE GENOMIC DNA]</scope>
    <source>
        <strain evidence="2 3">ATCC 24622</strain>
    </source>
</reference>
<sequence length="108" mass="11739">MAHTYRLAASPPLREPKHHATISASTNDTYCRLRGGEQPKPPLEPCRLQLIAMASPRRTHNGGWRGATSTAFPGTRTPSSRLLLASPDSCPVLGDGVHIWRGCWDAVV</sequence>
<keyword evidence="3" id="KW-1185">Reference proteome</keyword>
<comment type="caution">
    <text evidence="2">The sequence shown here is derived from an EMBL/GenBank/DDBJ whole genome shotgun (WGS) entry which is preliminary data.</text>
</comment>
<accession>A0ABR3V301</accession>
<evidence type="ECO:0000313" key="2">
    <source>
        <dbReference type="EMBL" id="KAL1836158.1"/>
    </source>
</evidence>
<protein>
    <submittedName>
        <fullName evidence="2">Uncharacterized protein</fullName>
    </submittedName>
</protein>
<name>A0ABR3V301_9PEZI</name>
<evidence type="ECO:0000313" key="3">
    <source>
        <dbReference type="Proteomes" id="UP001586593"/>
    </source>
</evidence>
<organism evidence="2 3">
    <name type="scientific">Phialemonium thermophilum</name>
    <dbReference type="NCBI Taxonomy" id="223376"/>
    <lineage>
        <taxon>Eukaryota</taxon>
        <taxon>Fungi</taxon>
        <taxon>Dikarya</taxon>
        <taxon>Ascomycota</taxon>
        <taxon>Pezizomycotina</taxon>
        <taxon>Sordariomycetes</taxon>
        <taxon>Sordariomycetidae</taxon>
        <taxon>Cephalothecales</taxon>
        <taxon>Cephalothecaceae</taxon>
        <taxon>Phialemonium</taxon>
    </lineage>
</organism>
<feature type="region of interest" description="Disordered" evidence="1">
    <location>
        <begin position="1"/>
        <end position="26"/>
    </location>
</feature>
<dbReference type="Proteomes" id="UP001586593">
    <property type="component" value="Unassembled WGS sequence"/>
</dbReference>
<evidence type="ECO:0000256" key="1">
    <source>
        <dbReference type="SAM" id="MobiDB-lite"/>
    </source>
</evidence>
<gene>
    <name evidence="2" type="ORF">VTK73DRAFT_5188</name>
</gene>
<dbReference type="EMBL" id="JAZHXJ010002903">
    <property type="protein sequence ID" value="KAL1836158.1"/>
    <property type="molecule type" value="Genomic_DNA"/>
</dbReference>